<reference evidence="1" key="1">
    <citation type="journal article" date="2018" name="Genome Biol.">
        <title>SKESA: strategic k-mer extension for scrupulous assemblies.</title>
        <authorList>
            <person name="Souvorov A."/>
            <person name="Agarwala R."/>
            <person name="Lipman D.J."/>
        </authorList>
    </citation>
    <scope>NUCLEOTIDE SEQUENCE</scope>
    <source>
        <strain evidence="1">489-16</strain>
    </source>
</reference>
<accession>A0AAN5K2X0</accession>
<dbReference type="RefSeq" id="WP_001203926.1">
    <property type="nucleotide sequence ID" value="NZ_BFPE01000064.1"/>
</dbReference>
<gene>
    <name evidence="1" type="ORF">IFC14_001446</name>
</gene>
<organism evidence="1 2">
    <name type="scientific">Escherichia coli</name>
    <dbReference type="NCBI Taxonomy" id="562"/>
    <lineage>
        <taxon>Bacteria</taxon>
        <taxon>Pseudomonadati</taxon>
        <taxon>Pseudomonadota</taxon>
        <taxon>Gammaproteobacteria</taxon>
        <taxon>Enterobacterales</taxon>
        <taxon>Enterobacteriaceae</taxon>
        <taxon>Escherichia</taxon>
    </lineage>
</organism>
<reference evidence="1" key="2">
    <citation type="submission" date="2020-09" db="EMBL/GenBank/DDBJ databases">
        <authorList>
            <consortium name="NCBI Pathogen Detection Project"/>
        </authorList>
    </citation>
    <scope>NUCLEOTIDE SEQUENCE</scope>
    <source>
        <strain evidence="1">489-16</strain>
    </source>
</reference>
<protein>
    <submittedName>
        <fullName evidence="1">Uncharacterized protein</fullName>
    </submittedName>
</protein>
<proteinExistence type="predicted"/>
<dbReference type="EMBL" id="DABUHV010000005">
    <property type="protein sequence ID" value="HAN4353025.1"/>
    <property type="molecule type" value="Genomic_DNA"/>
</dbReference>
<comment type="caution">
    <text evidence="1">The sequence shown here is derived from an EMBL/GenBank/DDBJ whole genome shotgun (WGS) entry which is preliminary data.</text>
</comment>
<sequence>MRDAEFRAMLQASKERNKHNSYAYTNTPASYELPAFSKSERRNIESVIRSITPRDRFMPTRKTTENTLKTFLMSFDSYEQLPSKIEDLIIGTCRSLGRDNYHRKVFYLLRSLDEINSSTVTSHLQRQATRLSYELPSDGYCANLTTICNKVIETINHHVEVGNISLTISEPDFEFDVYAQAEEF</sequence>
<evidence type="ECO:0000313" key="1">
    <source>
        <dbReference type="EMBL" id="HAN4353025.1"/>
    </source>
</evidence>
<evidence type="ECO:0000313" key="2">
    <source>
        <dbReference type="Proteomes" id="UP000859822"/>
    </source>
</evidence>
<dbReference type="Proteomes" id="UP000859822">
    <property type="component" value="Unassembled WGS sequence"/>
</dbReference>
<name>A0AAN5K2X0_ECOLX</name>
<dbReference type="AlphaFoldDB" id="A0AAN5K2X0"/>